<organism evidence="2 3">
    <name type="scientific">Cladobotryum mycophilum</name>
    <dbReference type="NCBI Taxonomy" id="491253"/>
    <lineage>
        <taxon>Eukaryota</taxon>
        <taxon>Fungi</taxon>
        <taxon>Dikarya</taxon>
        <taxon>Ascomycota</taxon>
        <taxon>Pezizomycotina</taxon>
        <taxon>Sordariomycetes</taxon>
        <taxon>Hypocreomycetidae</taxon>
        <taxon>Hypocreales</taxon>
        <taxon>Hypocreaceae</taxon>
        <taxon>Cladobotryum</taxon>
    </lineage>
</organism>
<feature type="compositionally biased region" description="Acidic residues" evidence="1">
    <location>
        <begin position="49"/>
        <end position="66"/>
    </location>
</feature>
<protein>
    <submittedName>
        <fullName evidence="2">Uncharacterized protein</fullName>
    </submittedName>
</protein>
<dbReference type="Proteomes" id="UP001338125">
    <property type="component" value="Unassembled WGS sequence"/>
</dbReference>
<reference evidence="2 3" key="1">
    <citation type="submission" date="2024-01" db="EMBL/GenBank/DDBJ databases">
        <title>Complete genome of Cladobotryum mycophilum ATHUM6906.</title>
        <authorList>
            <person name="Christinaki A.C."/>
            <person name="Myridakis A.I."/>
            <person name="Kouvelis V.N."/>
        </authorList>
    </citation>
    <scope>NUCLEOTIDE SEQUENCE [LARGE SCALE GENOMIC DNA]</scope>
    <source>
        <strain evidence="2 3">ATHUM6906</strain>
    </source>
</reference>
<comment type="caution">
    <text evidence="2">The sequence shown here is derived from an EMBL/GenBank/DDBJ whole genome shotgun (WGS) entry which is preliminary data.</text>
</comment>
<evidence type="ECO:0000313" key="2">
    <source>
        <dbReference type="EMBL" id="KAK5993769.1"/>
    </source>
</evidence>
<dbReference type="EMBL" id="JAVFKD010000012">
    <property type="protein sequence ID" value="KAK5993769.1"/>
    <property type="molecule type" value="Genomic_DNA"/>
</dbReference>
<evidence type="ECO:0000313" key="3">
    <source>
        <dbReference type="Proteomes" id="UP001338125"/>
    </source>
</evidence>
<gene>
    <name evidence="2" type="ORF">PT974_07206</name>
</gene>
<sequence>MCGGAVLLETYFTLVAIFRDWRKKRAIKKAKHMHIRVDGYGSFMLPDSESDSSFDIHDDEEEDGEDYDRNVPQVEPVEVGGLSAATTSRGP</sequence>
<evidence type="ECO:0000256" key="1">
    <source>
        <dbReference type="SAM" id="MobiDB-lite"/>
    </source>
</evidence>
<proteinExistence type="predicted"/>
<keyword evidence="3" id="KW-1185">Reference proteome</keyword>
<name>A0ABR0SNZ6_9HYPO</name>
<feature type="region of interest" description="Disordered" evidence="1">
    <location>
        <begin position="49"/>
        <end position="91"/>
    </location>
</feature>
<accession>A0ABR0SNZ6</accession>